<evidence type="ECO:0000256" key="8">
    <source>
        <dbReference type="SAM" id="Phobius"/>
    </source>
</evidence>
<sequence length="188" mass="20479">MKRITWNSPVVLTFALVSGIVLILGMITGSSFTSRYFMIYFTSWNDPLFYLRLFTHVLGHASLEHYANNMMIFLLVGPLLEEKYGSKRLIEIIALVSVITGLIHILLSPNTGLLGASGVDFAFILLASVTGSRSGNEIPLTLLIVAIIYLSQQIYAGVTASDNISQLTHIIGGAIGAVYGMSVKPSRR</sequence>
<keyword evidence="7 8" id="KW-0472">Membrane</keyword>
<dbReference type="SUPFAM" id="SSF144091">
    <property type="entry name" value="Rhomboid-like"/>
    <property type="match status" value="1"/>
</dbReference>
<evidence type="ECO:0000256" key="7">
    <source>
        <dbReference type="ARBA" id="ARBA00023136"/>
    </source>
</evidence>
<keyword evidence="5" id="KW-0378">Hydrolase</keyword>
<accession>A0A7X2NSX4</accession>
<keyword evidence="6 8" id="KW-1133">Transmembrane helix</keyword>
<feature type="transmembrane region" description="Helical" evidence="8">
    <location>
        <begin position="164"/>
        <end position="183"/>
    </location>
</feature>
<evidence type="ECO:0000313" key="10">
    <source>
        <dbReference type="EMBL" id="MSS58858.1"/>
    </source>
</evidence>
<feature type="transmembrane region" description="Helical" evidence="8">
    <location>
        <begin position="138"/>
        <end position="158"/>
    </location>
</feature>
<dbReference type="GO" id="GO:0006508">
    <property type="term" value="P:proteolysis"/>
    <property type="evidence" value="ECO:0007669"/>
    <property type="project" value="UniProtKB-KW"/>
</dbReference>
<evidence type="ECO:0000259" key="9">
    <source>
        <dbReference type="Pfam" id="PF01694"/>
    </source>
</evidence>
<keyword evidence="3 10" id="KW-0645">Protease</keyword>
<feature type="domain" description="Peptidase S54 rhomboid" evidence="9">
    <location>
        <begin position="51"/>
        <end position="182"/>
    </location>
</feature>
<comment type="similarity">
    <text evidence="2">Belongs to the peptidase S54 family.</text>
</comment>
<dbReference type="GO" id="GO:0016020">
    <property type="term" value="C:membrane"/>
    <property type="evidence" value="ECO:0007669"/>
    <property type="project" value="UniProtKB-SubCell"/>
</dbReference>
<keyword evidence="4 8" id="KW-0812">Transmembrane</keyword>
<evidence type="ECO:0000256" key="5">
    <source>
        <dbReference type="ARBA" id="ARBA00022801"/>
    </source>
</evidence>
<dbReference type="InterPro" id="IPR022764">
    <property type="entry name" value="Peptidase_S54_rhomboid_dom"/>
</dbReference>
<dbReference type="PANTHER" id="PTHR43066:SF1">
    <property type="entry name" value="RHOMBOID PROTEIN 2"/>
    <property type="match status" value="1"/>
</dbReference>
<dbReference type="AlphaFoldDB" id="A0A7X2NSX4"/>
<comment type="caution">
    <text evidence="10">The sequence shown here is derived from an EMBL/GenBank/DDBJ whole genome shotgun (WGS) entry which is preliminary data.</text>
</comment>
<evidence type="ECO:0000256" key="4">
    <source>
        <dbReference type="ARBA" id="ARBA00022692"/>
    </source>
</evidence>
<dbReference type="RefSeq" id="WP_154504844.1">
    <property type="nucleotide sequence ID" value="NZ_VUMN01000018.1"/>
</dbReference>
<dbReference type="PANTHER" id="PTHR43066">
    <property type="entry name" value="RHOMBOID-RELATED PROTEIN"/>
    <property type="match status" value="1"/>
</dbReference>
<dbReference type="GO" id="GO:0004252">
    <property type="term" value="F:serine-type endopeptidase activity"/>
    <property type="evidence" value="ECO:0007669"/>
    <property type="project" value="InterPro"/>
</dbReference>
<evidence type="ECO:0000313" key="11">
    <source>
        <dbReference type="Proteomes" id="UP000461880"/>
    </source>
</evidence>
<feature type="transmembrane region" description="Helical" evidence="8">
    <location>
        <begin position="113"/>
        <end position="131"/>
    </location>
</feature>
<reference evidence="10 11" key="1">
    <citation type="submission" date="2019-08" db="EMBL/GenBank/DDBJ databases">
        <title>In-depth cultivation of the pig gut microbiome towards novel bacterial diversity and tailored functional studies.</title>
        <authorList>
            <person name="Wylensek D."/>
            <person name="Hitch T.C.A."/>
            <person name="Clavel T."/>
        </authorList>
    </citation>
    <scope>NUCLEOTIDE SEQUENCE [LARGE SCALE GENOMIC DNA]</scope>
    <source>
        <strain evidence="10 11">Oil+RF-744-GAM-WT-6</strain>
    </source>
</reference>
<evidence type="ECO:0000256" key="3">
    <source>
        <dbReference type="ARBA" id="ARBA00022670"/>
    </source>
</evidence>
<feature type="transmembrane region" description="Helical" evidence="8">
    <location>
        <begin position="89"/>
        <end position="107"/>
    </location>
</feature>
<name>A0A7X2NSX4_9FIRM</name>
<gene>
    <name evidence="10" type="ORF">FYJ51_08040</name>
</gene>
<dbReference type="EMBL" id="VUMN01000018">
    <property type="protein sequence ID" value="MSS58858.1"/>
    <property type="molecule type" value="Genomic_DNA"/>
</dbReference>
<dbReference type="Gene3D" id="1.20.1540.10">
    <property type="entry name" value="Rhomboid-like"/>
    <property type="match status" value="1"/>
</dbReference>
<evidence type="ECO:0000256" key="6">
    <source>
        <dbReference type="ARBA" id="ARBA00022989"/>
    </source>
</evidence>
<dbReference type="InterPro" id="IPR035952">
    <property type="entry name" value="Rhomboid-like_sf"/>
</dbReference>
<keyword evidence="11" id="KW-1185">Reference proteome</keyword>
<feature type="transmembrane region" description="Helical" evidence="8">
    <location>
        <begin position="12"/>
        <end position="33"/>
    </location>
</feature>
<protein>
    <submittedName>
        <fullName evidence="10">Rhomboid family intramembrane serine protease</fullName>
    </submittedName>
</protein>
<proteinExistence type="inferred from homology"/>
<comment type="subcellular location">
    <subcellularLocation>
        <location evidence="1">Membrane</location>
        <topology evidence="1">Multi-pass membrane protein</topology>
    </subcellularLocation>
</comment>
<dbReference type="Proteomes" id="UP000461880">
    <property type="component" value="Unassembled WGS sequence"/>
</dbReference>
<evidence type="ECO:0000256" key="2">
    <source>
        <dbReference type="ARBA" id="ARBA00009045"/>
    </source>
</evidence>
<organism evidence="10 11">
    <name type="scientific">Stecheria intestinalis</name>
    <dbReference type="NCBI Taxonomy" id="2606630"/>
    <lineage>
        <taxon>Bacteria</taxon>
        <taxon>Bacillati</taxon>
        <taxon>Bacillota</taxon>
        <taxon>Erysipelotrichia</taxon>
        <taxon>Erysipelotrichales</taxon>
        <taxon>Erysipelotrichaceae</taxon>
        <taxon>Stecheria</taxon>
    </lineage>
</organism>
<dbReference type="Pfam" id="PF01694">
    <property type="entry name" value="Rhomboid"/>
    <property type="match status" value="1"/>
</dbReference>
<evidence type="ECO:0000256" key="1">
    <source>
        <dbReference type="ARBA" id="ARBA00004141"/>
    </source>
</evidence>